<protein>
    <recommendedName>
        <fullName evidence="7">Prolyl 4-hydroxylase alpha subunit domain-containing protein</fullName>
    </recommendedName>
</protein>
<reference evidence="8" key="1">
    <citation type="journal article" date="2023" name="Mol. Phylogenet. Evol.">
        <title>Genome-scale phylogeny and comparative genomics of the fungal order Sordariales.</title>
        <authorList>
            <person name="Hensen N."/>
            <person name="Bonometti L."/>
            <person name="Westerberg I."/>
            <person name="Brannstrom I.O."/>
            <person name="Guillou S."/>
            <person name="Cros-Aarteil S."/>
            <person name="Calhoun S."/>
            <person name="Haridas S."/>
            <person name="Kuo A."/>
            <person name="Mondo S."/>
            <person name="Pangilinan J."/>
            <person name="Riley R."/>
            <person name="LaButti K."/>
            <person name="Andreopoulos B."/>
            <person name="Lipzen A."/>
            <person name="Chen C."/>
            <person name="Yan M."/>
            <person name="Daum C."/>
            <person name="Ng V."/>
            <person name="Clum A."/>
            <person name="Steindorff A."/>
            <person name="Ohm R.A."/>
            <person name="Martin F."/>
            <person name="Silar P."/>
            <person name="Natvig D.O."/>
            <person name="Lalanne C."/>
            <person name="Gautier V."/>
            <person name="Ament-Velasquez S.L."/>
            <person name="Kruys A."/>
            <person name="Hutchinson M.I."/>
            <person name="Powell A.J."/>
            <person name="Barry K."/>
            <person name="Miller A.N."/>
            <person name="Grigoriev I.V."/>
            <person name="Debuchy R."/>
            <person name="Gladieux P."/>
            <person name="Hiltunen Thoren M."/>
            <person name="Johannesson H."/>
        </authorList>
    </citation>
    <scope>NUCLEOTIDE SEQUENCE</scope>
    <source>
        <strain evidence="8">PSN293</strain>
    </source>
</reference>
<evidence type="ECO:0000259" key="7">
    <source>
        <dbReference type="SMART" id="SM00702"/>
    </source>
</evidence>
<dbReference type="PANTHER" id="PTHR10869">
    <property type="entry name" value="PROLYL 4-HYDROXYLASE ALPHA SUBUNIT"/>
    <property type="match status" value="1"/>
</dbReference>
<dbReference type="InterPro" id="IPR044862">
    <property type="entry name" value="Pro_4_hyd_alph_FE2OG_OXY"/>
</dbReference>
<evidence type="ECO:0000256" key="3">
    <source>
        <dbReference type="ARBA" id="ARBA00022964"/>
    </source>
</evidence>
<reference evidence="8" key="2">
    <citation type="submission" date="2023-05" db="EMBL/GenBank/DDBJ databases">
        <authorList>
            <consortium name="Lawrence Berkeley National Laboratory"/>
            <person name="Steindorff A."/>
            <person name="Hensen N."/>
            <person name="Bonometti L."/>
            <person name="Westerberg I."/>
            <person name="Brannstrom I.O."/>
            <person name="Guillou S."/>
            <person name="Cros-Aarteil S."/>
            <person name="Calhoun S."/>
            <person name="Haridas S."/>
            <person name="Kuo A."/>
            <person name="Mondo S."/>
            <person name="Pangilinan J."/>
            <person name="Riley R."/>
            <person name="Labutti K."/>
            <person name="Andreopoulos B."/>
            <person name="Lipzen A."/>
            <person name="Chen C."/>
            <person name="Yanf M."/>
            <person name="Daum C."/>
            <person name="Ng V."/>
            <person name="Clum A."/>
            <person name="Ohm R."/>
            <person name="Martin F."/>
            <person name="Silar P."/>
            <person name="Natvig D."/>
            <person name="Lalanne C."/>
            <person name="Gautier V."/>
            <person name="Ament-Velasquez S.L."/>
            <person name="Kruys A."/>
            <person name="Hutchinson M.I."/>
            <person name="Powell A.J."/>
            <person name="Barry K."/>
            <person name="Miller A.N."/>
            <person name="Grigoriev I.V."/>
            <person name="Debuchy R."/>
            <person name="Gladieux P."/>
            <person name="Thoren M.H."/>
            <person name="Johannesson H."/>
        </authorList>
    </citation>
    <scope>NUCLEOTIDE SEQUENCE</scope>
    <source>
        <strain evidence="8">PSN293</strain>
    </source>
</reference>
<keyword evidence="2" id="KW-0479">Metal-binding</keyword>
<feature type="region of interest" description="Disordered" evidence="6">
    <location>
        <begin position="231"/>
        <end position="262"/>
    </location>
</feature>
<comment type="caution">
    <text evidence="8">The sequence shown here is derived from an EMBL/GenBank/DDBJ whole genome shotgun (WGS) entry which is preliminary data.</text>
</comment>
<dbReference type="SMART" id="SM00702">
    <property type="entry name" value="P4Hc"/>
    <property type="match status" value="1"/>
</dbReference>
<dbReference type="Proteomes" id="UP001301769">
    <property type="component" value="Unassembled WGS sequence"/>
</dbReference>
<evidence type="ECO:0000256" key="1">
    <source>
        <dbReference type="ARBA" id="ARBA00001961"/>
    </source>
</evidence>
<dbReference type="InterPro" id="IPR006620">
    <property type="entry name" value="Pro_4_hyd_alph"/>
</dbReference>
<evidence type="ECO:0000256" key="4">
    <source>
        <dbReference type="ARBA" id="ARBA00023002"/>
    </source>
</evidence>
<dbReference type="AlphaFoldDB" id="A0AAN7B401"/>
<evidence type="ECO:0000256" key="6">
    <source>
        <dbReference type="SAM" id="MobiDB-lite"/>
    </source>
</evidence>
<keyword evidence="9" id="KW-1185">Reference proteome</keyword>
<evidence type="ECO:0000256" key="5">
    <source>
        <dbReference type="ARBA" id="ARBA00023004"/>
    </source>
</evidence>
<keyword evidence="3" id="KW-0223">Dioxygenase</keyword>
<dbReference type="Pfam" id="PF13640">
    <property type="entry name" value="2OG-FeII_Oxy_3"/>
    <property type="match status" value="1"/>
</dbReference>
<name>A0AAN7B401_9PEZI</name>
<dbReference type="InterPro" id="IPR045054">
    <property type="entry name" value="P4HA-like"/>
</dbReference>
<dbReference type="GO" id="GO:0005783">
    <property type="term" value="C:endoplasmic reticulum"/>
    <property type="evidence" value="ECO:0007669"/>
    <property type="project" value="TreeGrafter"/>
</dbReference>
<sequence length="322" mass="35805">MAGFTLAQAAGLSAYTVLVAVLVPFISSISSPILTSLIGDIPLPDHPLTDNTGTPKPYTCDATHAYKTEIVSLSPLVIYIHSLITPHEITSLLSTAQPLFKPSTVHKSSSDIHSTERTSSSAGLPRTDPTVQCVLSRARQFLGTMLRDGWDEMGAAQLVRYNAKGQKFDEHHDWFRYPQWSTLPDDDFRKYNRVASFFTILEDQCEGGETWFPYLGEQVFEGSPKGEGAWTGGLGLTVDGVDEERNEKEEGEEEEEKKQRPLWRKHEKGGLAFRPVAGNALFWINLHPENGTGDTRTNHAGLPILDGIKTAMNIWPRQYYEA</sequence>
<dbReference type="Gene3D" id="2.60.120.620">
    <property type="entry name" value="q2cbj1_9rhob like domain"/>
    <property type="match status" value="1"/>
</dbReference>
<comment type="cofactor">
    <cofactor evidence="1">
        <name>L-ascorbate</name>
        <dbReference type="ChEBI" id="CHEBI:38290"/>
    </cofactor>
</comment>
<evidence type="ECO:0000256" key="2">
    <source>
        <dbReference type="ARBA" id="ARBA00022723"/>
    </source>
</evidence>
<keyword evidence="4" id="KW-0560">Oxidoreductase</keyword>
<dbReference type="GO" id="GO:0005506">
    <property type="term" value="F:iron ion binding"/>
    <property type="evidence" value="ECO:0007669"/>
    <property type="project" value="InterPro"/>
</dbReference>
<evidence type="ECO:0000313" key="9">
    <source>
        <dbReference type="Proteomes" id="UP001301769"/>
    </source>
</evidence>
<accession>A0AAN7B401</accession>
<keyword evidence="5" id="KW-0408">Iron</keyword>
<proteinExistence type="predicted"/>
<dbReference type="EMBL" id="MU858204">
    <property type="protein sequence ID" value="KAK4209454.1"/>
    <property type="molecule type" value="Genomic_DNA"/>
</dbReference>
<dbReference type="PANTHER" id="PTHR10869:SF242">
    <property type="entry name" value="PROLYL 4-HYDROXYLASE ALPHA SUBUNIT DOMAIN-CONTAINING PROTEIN"/>
    <property type="match status" value="1"/>
</dbReference>
<dbReference type="GO" id="GO:0031418">
    <property type="term" value="F:L-ascorbic acid binding"/>
    <property type="evidence" value="ECO:0007669"/>
    <property type="project" value="InterPro"/>
</dbReference>
<feature type="domain" description="Prolyl 4-hydroxylase alpha subunit" evidence="7">
    <location>
        <begin position="75"/>
        <end position="317"/>
    </location>
</feature>
<gene>
    <name evidence="8" type="ORF">QBC37DRAFT_475536</name>
</gene>
<evidence type="ECO:0000313" key="8">
    <source>
        <dbReference type="EMBL" id="KAK4209454.1"/>
    </source>
</evidence>
<organism evidence="8 9">
    <name type="scientific">Rhypophila decipiens</name>
    <dbReference type="NCBI Taxonomy" id="261697"/>
    <lineage>
        <taxon>Eukaryota</taxon>
        <taxon>Fungi</taxon>
        <taxon>Dikarya</taxon>
        <taxon>Ascomycota</taxon>
        <taxon>Pezizomycotina</taxon>
        <taxon>Sordariomycetes</taxon>
        <taxon>Sordariomycetidae</taxon>
        <taxon>Sordariales</taxon>
        <taxon>Naviculisporaceae</taxon>
        <taxon>Rhypophila</taxon>
    </lineage>
</organism>
<dbReference type="GO" id="GO:0004656">
    <property type="term" value="F:procollagen-proline 4-dioxygenase activity"/>
    <property type="evidence" value="ECO:0007669"/>
    <property type="project" value="TreeGrafter"/>
</dbReference>
<feature type="region of interest" description="Disordered" evidence="6">
    <location>
        <begin position="102"/>
        <end position="127"/>
    </location>
</feature>